<dbReference type="Proteomes" id="UP000007305">
    <property type="component" value="Chromosome 1"/>
</dbReference>
<sequence length="110" mass="13127">MSTRVLTNCCVVRTLDIWPLKYLVPCMREDLFARVCLLLQFSLWFQFALYRIILAENNSSLFIEISQYILSYQTDQFICSLFSDFVAKLYQYCVMSHVYLYVIMLYILAQ</sequence>
<dbReference type="AlphaFoldDB" id="A0A804M183"/>
<keyword evidence="1" id="KW-0812">Transmembrane</keyword>
<dbReference type="EnsemblPlants" id="Zm00001eb051560_T001">
    <property type="protein sequence ID" value="Zm00001eb051560_P001"/>
    <property type="gene ID" value="Zm00001eb051560"/>
</dbReference>
<reference evidence="2" key="3">
    <citation type="submission" date="2021-05" db="UniProtKB">
        <authorList>
            <consortium name="EnsemblPlants"/>
        </authorList>
    </citation>
    <scope>IDENTIFICATION</scope>
    <source>
        <strain evidence="2">cv. B73</strain>
    </source>
</reference>
<reference evidence="2" key="2">
    <citation type="submission" date="2019-07" db="EMBL/GenBank/DDBJ databases">
        <authorList>
            <person name="Seetharam A."/>
            <person name="Woodhouse M."/>
            <person name="Cannon E."/>
        </authorList>
    </citation>
    <scope>NUCLEOTIDE SEQUENCE [LARGE SCALE GENOMIC DNA]</scope>
    <source>
        <strain evidence="2">cv. B73</strain>
    </source>
</reference>
<keyword evidence="3" id="KW-1185">Reference proteome</keyword>
<evidence type="ECO:0000256" key="1">
    <source>
        <dbReference type="SAM" id="Phobius"/>
    </source>
</evidence>
<dbReference type="EnsemblPlants" id="Zm00001eb051530_T001">
    <property type="protein sequence ID" value="Zm00001eb051530_P001"/>
    <property type="gene ID" value="Zm00001eb051530"/>
</dbReference>
<reference evidence="3" key="1">
    <citation type="submission" date="2015-12" db="EMBL/GenBank/DDBJ databases">
        <title>Update maize B73 reference genome by single molecule sequencing technologies.</title>
        <authorList>
            <consortium name="Maize Genome Sequencing Project"/>
            <person name="Ware D."/>
        </authorList>
    </citation>
    <scope>NUCLEOTIDE SEQUENCE [LARGE SCALE GENOMIC DNA]</scope>
    <source>
        <strain evidence="3">cv. B73</strain>
    </source>
</reference>
<evidence type="ECO:0000313" key="2">
    <source>
        <dbReference type="EnsemblPlants" id="Zm00001eb051530_P001"/>
    </source>
</evidence>
<protein>
    <submittedName>
        <fullName evidence="2">Uncharacterized protein</fullName>
    </submittedName>
</protein>
<accession>A0A804M183</accession>
<keyword evidence="1" id="KW-0472">Membrane</keyword>
<evidence type="ECO:0000313" key="3">
    <source>
        <dbReference type="Proteomes" id="UP000007305"/>
    </source>
</evidence>
<feature type="transmembrane region" description="Helical" evidence="1">
    <location>
        <begin position="31"/>
        <end position="53"/>
    </location>
</feature>
<name>A0A804M183_MAIZE</name>
<keyword evidence="1" id="KW-1133">Transmembrane helix</keyword>
<proteinExistence type="predicted"/>
<dbReference type="Gramene" id="Zm00001eb051560_T001">
    <property type="protein sequence ID" value="Zm00001eb051560_P001"/>
    <property type="gene ID" value="Zm00001eb051560"/>
</dbReference>
<feature type="transmembrane region" description="Helical" evidence="1">
    <location>
        <begin position="89"/>
        <end position="109"/>
    </location>
</feature>
<organism evidence="2 3">
    <name type="scientific">Zea mays</name>
    <name type="common">Maize</name>
    <dbReference type="NCBI Taxonomy" id="4577"/>
    <lineage>
        <taxon>Eukaryota</taxon>
        <taxon>Viridiplantae</taxon>
        <taxon>Streptophyta</taxon>
        <taxon>Embryophyta</taxon>
        <taxon>Tracheophyta</taxon>
        <taxon>Spermatophyta</taxon>
        <taxon>Magnoliopsida</taxon>
        <taxon>Liliopsida</taxon>
        <taxon>Poales</taxon>
        <taxon>Poaceae</taxon>
        <taxon>PACMAD clade</taxon>
        <taxon>Panicoideae</taxon>
        <taxon>Andropogonodae</taxon>
        <taxon>Andropogoneae</taxon>
        <taxon>Tripsacinae</taxon>
        <taxon>Zea</taxon>
    </lineage>
</organism>
<dbReference type="Gramene" id="Zm00001eb051530_T001">
    <property type="protein sequence ID" value="Zm00001eb051530_P001"/>
    <property type="gene ID" value="Zm00001eb051530"/>
</dbReference>